<gene>
    <name evidence="2" type="ORF">STRAU_0648</name>
</gene>
<organism evidence="2 3">
    <name type="scientific">Streptomyces aurantiacus JA 4570</name>
    <dbReference type="NCBI Taxonomy" id="1286094"/>
    <lineage>
        <taxon>Bacteria</taxon>
        <taxon>Bacillati</taxon>
        <taxon>Actinomycetota</taxon>
        <taxon>Actinomycetes</taxon>
        <taxon>Kitasatosporales</taxon>
        <taxon>Streptomycetaceae</taxon>
        <taxon>Streptomyces</taxon>
        <taxon>Streptomyces aurantiacus group</taxon>
    </lineage>
</organism>
<name>S3ZS91_9ACTN</name>
<feature type="compositionally biased region" description="Low complexity" evidence="1">
    <location>
        <begin position="160"/>
        <end position="179"/>
    </location>
</feature>
<protein>
    <submittedName>
        <fullName evidence="2">Uncharacterized protein</fullName>
    </submittedName>
</protein>
<sequence>MVPQDGLPAWEAPDAQRPTTPLDALLPVRLVDRLGDWGRIVCANGWSAWVDGRLLVAVPRDPPAAGRPLARSADPRPLLARSEDALARYRRAAEELAAGATDGESFRRRTHGLRVGMVVDGESVWLYDAEHERWVYCDGTRLSTYAADDGPSVHGGGTEGAPTDAGPAAGARTGAPEPTQVVEAVPDPGPAPDPYGEEPTRRIPPVTVDPDPSARPGDA</sequence>
<evidence type="ECO:0000313" key="3">
    <source>
        <dbReference type="Proteomes" id="UP000014629"/>
    </source>
</evidence>
<dbReference type="AlphaFoldDB" id="S3ZS91"/>
<dbReference type="PATRIC" id="fig|1286094.4.peg.631"/>
<proteinExistence type="predicted"/>
<accession>S3ZS91</accession>
<keyword evidence="3" id="KW-1185">Reference proteome</keyword>
<evidence type="ECO:0000313" key="2">
    <source>
        <dbReference type="EMBL" id="EPH46291.1"/>
    </source>
</evidence>
<reference evidence="2 3" key="1">
    <citation type="submission" date="2013-02" db="EMBL/GenBank/DDBJ databases">
        <title>Draft Genome Sequence of Streptomyces aurantiacus, Which Produces Setomimycin.</title>
        <authorList>
            <person name="Gruening B.A."/>
            <person name="Praeg A."/>
            <person name="Erxleben A."/>
            <person name="Guenther S."/>
            <person name="Mueller M."/>
        </authorList>
    </citation>
    <scope>NUCLEOTIDE SEQUENCE [LARGE SCALE GENOMIC DNA]</scope>
    <source>
        <strain evidence="2 3">JA 4570</strain>
    </source>
</reference>
<comment type="caution">
    <text evidence="2">The sequence shown here is derived from an EMBL/GenBank/DDBJ whole genome shotgun (WGS) entry which is preliminary data.</text>
</comment>
<feature type="region of interest" description="Disordered" evidence="1">
    <location>
        <begin position="148"/>
        <end position="219"/>
    </location>
</feature>
<dbReference type="EMBL" id="AOPZ01000020">
    <property type="protein sequence ID" value="EPH46291.1"/>
    <property type="molecule type" value="Genomic_DNA"/>
</dbReference>
<evidence type="ECO:0000256" key="1">
    <source>
        <dbReference type="SAM" id="MobiDB-lite"/>
    </source>
</evidence>
<dbReference type="Proteomes" id="UP000014629">
    <property type="component" value="Unassembled WGS sequence"/>
</dbReference>